<dbReference type="PANTHER" id="PTHR42973">
    <property type="entry name" value="BINDING OXIDOREDUCTASE, PUTATIVE (AFU_ORTHOLOGUE AFUA_1G17690)-RELATED"/>
    <property type="match status" value="1"/>
</dbReference>
<evidence type="ECO:0000259" key="6">
    <source>
        <dbReference type="PROSITE" id="PS51387"/>
    </source>
</evidence>
<dbReference type="PROSITE" id="PS51387">
    <property type="entry name" value="FAD_PCMH"/>
    <property type="match status" value="1"/>
</dbReference>
<evidence type="ECO:0000256" key="1">
    <source>
        <dbReference type="ARBA" id="ARBA00001974"/>
    </source>
</evidence>
<feature type="domain" description="FAD-binding PCMH-type" evidence="6">
    <location>
        <begin position="35"/>
        <end position="203"/>
    </location>
</feature>
<dbReference type="InterPro" id="IPR006094">
    <property type="entry name" value="Oxid_FAD_bind_N"/>
</dbReference>
<evidence type="ECO:0000256" key="5">
    <source>
        <dbReference type="ARBA" id="ARBA00023002"/>
    </source>
</evidence>
<dbReference type="Gene3D" id="3.30.43.10">
    <property type="entry name" value="Uridine Diphospho-n-acetylenolpyruvylglucosamine Reductase, domain 2"/>
    <property type="match status" value="1"/>
</dbReference>
<dbReference type="InterPro" id="IPR016167">
    <property type="entry name" value="FAD-bd_PCMH_sub1"/>
</dbReference>
<dbReference type="OrthoDB" id="9775082at2"/>
<evidence type="ECO:0000313" key="7">
    <source>
        <dbReference type="EMBL" id="TDP95192.1"/>
    </source>
</evidence>
<dbReference type="InterPro" id="IPR036318">
    <property type="entry name" value="FAD-bd_PCMH-like_sf"/>
</dbReference>
<comment type="caution">
    <text evidence="7">The sequence shown here is derived from an EMBL/GenBank/DDBJ whole genome shotgun (WGS) entry which is preliminary data.</text>
</comment>
<dbReference type="GO" id="GO:0016491">
    <property type="term" value="F:oxidoreductase activity"/>
    <property type="evidence" value="ECO:0007669"/>
    <property type="project" value="UniProtKB-KW"/>
</dbReference>
<evidence type="ECO:0000256" key="2">
    <source>
        <dbReference type="ARBA" id="ARBA00005466"/>
    </source>
</evidence>
<keyword evidence="8" id="KW-1185">Reference proteome</keyword>
<name>A0A4R6S5Y9_LABRH</name>
<comment type="similarity">
    <text evidence="2">Belongs to the oxygen-dependent FAD-linked oxidoreductase family.</text>
</comment>
<keyword evidence="4" id="KW-0274">FAD</keyword>
<dbReference type="RefSeq" id="WP_133852559.1">
    <property type="nucleotide sequence ID" value="NZ_SNXZ01000005.1"/>
</dbReference>
<dbReference type="InterPro" id="IPR006093">
    <property type="entry name" value="Oxy_OxRdtase_FAD_BS"/>
</dbReference>
<dbReference type="EMBL" id="SNXZ01000005">
    <property type="protein sequence ID" value="TDP95192.1"/>
    <property type="molecule type" value="Genomic_DNA"/>
</dbReference>
<evidence type="ECO:0000256" key="3">
    <source>
        <dbReference type="ARBA" id="ARBA00022630"/>
    </source>
</evidence>
<dbReference type="AlphaFoldDB" id="A0A4R6S5Y9"/>
<dbReference type="GO" id="GO:0071949">
    <property type="term" value="F:FAD binding"/>
    <property type="evidence" value="ECO:0007669"/>
    <property type="project" value="InterPro"/>
</dbReference>
<dbReference type="PANTHER" id="PTHR42973:SF39">
    <property type="entry name" value="FAD-BINDING PCMH-TYPE DOMAIN-CONTAINING PROTEIN"/>
    <property type="match status" value="1"/>
</dbReference>
<dbReference type="PROSITE" id="PS00862">
    <property type="entry name" value="OX2_COVAL_FAD"/>
    <property type="match status" value="1"/>
</dbReference>
<protein>
    <submittedName>
        <fullName evidence="7">FAD/FMN-containing dehydrogenase</fullName>
    </submittedName>
</protein>
<reference evidence="7 8" key="1">
    <citation type="submission" date="2019-03" db="EMBL/GenBank/DDBJ databases">
        <title>Genomic Encyclopedia of Type Strains, Phase IV (KMG-IV): sequencing the most valuable type-strain genomes for metagenomic binning, comparative biology and taxonomic classification.</title>
        <authorList>
            <person name="Goeker M."/>
        </authorList>
    </citation>
    <scope>NUCLEOTIDE SEQUENCE [LARGE SCALE GENOMIC DNA]</scope>
    <source>
        <strain evidence="7 8">DSM 45361</strain>
    </source>
</reference>
<keyword evidence="3" id="KW-0285">Flavoprotein</keyword>
<accession>A0A4R6S5Y9</accession>
<dbReference type="InterPro" id="IPR050416">
    <property type="entry name" value="FAD-linked_Oxidoreductase"/>
</dbReference>
<sequence length="431" mass="45113">MTNWGELRRAVTGAVVTSDNPDYDAVRVPAMANYADARPAVVVRAATQADVVAAIRFARGQDLRLTARSGGHCFAGRSSAGDIVLDLSGLRDVTWSDGLAEVGAGVRLPALYESLAAHGVTVPGGCGPTVGVAGLTLGGGIGVLGRRYGLTCDRLRRAEVVLADGTTTVCDTEHEPELFWALRGAGGGLVGVVTSFVFETVPAPQTACVRLAWPARRALDLAEAWQSWAPAAPDPIAATLRLTTTGALLDATAAGADPEPSIGEFVRLVGAPSTDERIVLPYKEAKQHLAGPPAEAQGHFVGRSEFFAGPIPRAALAEVIEALPDGAELSFTPLGGEYARVPGDATAFAHRAAAFVVEHTTEAPPAELPAATRWAETSARTLHPHGTSGVYANFPVPGTDPLDPRYHGANRDRLLRVLDRYDPGRWFTATG</sequence>
<evidence type="ECO:0000313" key="8">
    <source>
        <dbReference type="Proteomes" id="UP000295444"/>
    </source>
</evidence>
<comment type="cofactor">
    <cofactor evidence="1">
        <name>FAD</name>
        <dbReference type="ChEBI" id="CHEBI:57692"/>
    </cofactor>
</comment>
<dbReference type="Proteomes" id="UP000295444">
    <property type="component" value="Unassembled WGS sequence"/>
</dbReference>
<gene>
    <name evidence="7" type="ORF">EV186_105424</name>
</gene>
<keyword evidence="5" id="KW-0560">Oxidoreductase</keyword>
<organism evidence="7 8">
    <name type="scientific">Labedaea rhizosphaerae</name>
    <dbReference type="NCBI Taxonomy" id="598644"/>
    <lineage>
        <taxon>Bacteria</taxon>
        <taxon>Bacillati</taxon>
        <taxon>Actinomycetota</taxon>
        <taxon>Actinomycetes</taxon>
        <taxon>Pseudonocardiales</taxon>
        <taxon>Pseudonocardiaceae</taxon>
        <taxon>Labedaea</taxon>
    </lineage>
</organism>
<dbReference type="InterPro" id="IPR016169">
    <property type="entry name" value="FAD-bd_PCMH_sub2"/>
</dbReference>
<dbReference type="Gene3D" id="3.30.465.10">
    <property type="match status" value="1"/>
</dbReference>
<evidence type="ECO:0000256" key="4">
    <source>
        <dbReference type="ARBA" id="ARBA00022827"/>
    </source>
</evidence>
<dbReference type="Gene3D" id="3.40.462.20">
    <property type="match status" value="1"/>
</dbReference>
<dbReference type="Pfam" id="PF01565">
    <property type="entry name" value="FAD_binding_4"/>
    <property type="match status" value="1"/>
</dbReference>
<proteinExistence type="inferred from homology"/>
<dbReference type="InterPro" id="IPR016166">
    <property type="entry name" value="FAD-bd_PCMH"/>
</dbReference>
<dbReference type="SUPFAM" id="SSF56176">
    <property type="entry name" value="FAD-binding/transporter-associated domain-like"/>
    <property type="match status" value="1"/>
</dbReference>